<evidence type="ECO:0000313" key="1">
    <source>
        <dbReference type="EMBL" id="KAI4814225.1"/>
    </source>
</evidence>
<reference evidence="1" key="1">
    <citation type="submission" date="2022-05" db="EMBL/GenBank/DDBJ databases">
        <title>Chromosome-level genome of Chaenocephalus aceratus.</title>
        <authorList>
            <person name="Park H."/>
        </authorList>
    </citation>
    <scope>NUCLEOTIDE SEQUENCE</scope>
    <source>
        <strain evidence="1">KU_202001</strain>
    </source>
</reference>
<keyword evidence="2" id="KW-1185">Reference proteome</keyword>
<protein>
    <submittedName>
        <fullName evidence="1">Uncharacterized protein</fullName>
    </submittedName>
</protein>
<proteinExistence type="predicted"/>
<accession>A0ACB9WLP0</accession>
<organism evidence="1 2">
    <name type="scientific">Chaenocephalus aceratus</name>
    <name type="common">Blackfin icefish</name>
    <name type="synonym">Chaenichthys aceratus</name>
    <dbReference type="NCBI Taxonomy" id="36190"/>
    <lineage>
        <taxon>Eukaryota</taxon>
        <taxon>Metazoa</taxon>
        <taxon>Chordata</taxon>
        <taxon>Craniata</taxon>
        <taxon>Vertebrata</taxon>
        <taxon>Euteleostomi</taxon>
        <taxon>Actinopterygii</taxon>
        <taxon>Neopterygii</taxon>
        <taxon>Teleostei</taxon>
        <taxon>Neoteleostei</taxon>
        <taxon>Acanthomorphata</taxon>
        <taxon>Eupercaria</taxon>
        <taxon>Perciformes</taxon>
        <taxon>Notothenioidei</taxon>
        <taxon>Channichthyidae</taxon>
        <taxon>Chaenocephalus</taxon>
    </lineage>
</organism>
<name>A0ACB9WLP0_CHAAC</name>
<dbReference type="Proteomes" id="UP001057452">
    <property type="component" value="Chromosome 14"/>
</dbReference>
<gene>
    <name evidence="1" type="ORF">KUCAC02_003428</name>
</gene>
<evidence type="ECO:0000313" key="2">
    <source>
        <dbReference type="Proteomes" id="UP001057452"/>
    </source>
</evidence>
<sequence>MSFPLRDRPQPQLQLRVFLLFSPVIYCSPPPLAVQPSIFTTFLPGEQQQQHLALPAARRQVPQVDLGRESGGSLSAASSSMDLLLPCAVAAVSAIDSCASGWLCLQPVDMHGTSMKRQDAAMEDSGRVLTSRDCCSGRCAMRTEPWVV</sequence>
<dbReference type="EMBL" id="CM043798">
    <property type="protein sequence ID" value="KAI4814225.1"/>
    <property type="molecule type" value="Genomic_DNA"/>
</dbReference>
<comment type="caution">
    <text evidence="1">The sequence shown here is derived from an EMBL/GenBank/DDBJ whole genome shotgun (WGS) entry which is preliminary data.</text>
</comment>